<keyword evidence="3" id="KW-1185">Reference proteome</keyword>
<dbReference type="EMBL" id="JAUHJS010000001">
    <property type="protein sequence ID" value="MDN4163920.1"/>
    <property type="molecule type" value="Genomic_DNA"/>
</dbReference>
<organism evidence="2 3">
    <name type="scientific">Shiella aurantiaca</name>
    <dbReference type="NCBI Taxonomy" id="3058365"/>
    <lineage>
        <taxon>Bacteria</taxon>
        <taxon>Pseudomonadati</taxon>
        <taxon>Bacteroidota</taxon>
        <taxon>Cytophagia</taxon>
        <taxon>Cytophagales</taxon>
        <taxon>Shiellaceae</taxon>
        <taxon>Shiella</taxon>
    </lineage>
</organism>
<sequence>MKVKSLLYFTSAICLLSSQSLMAQFFTSELHNEGQGGALHFKINPGEESIDGNPFINEEWKTGKVYFSKDAKPFELEKLNFSVYHNEVVYIENDSKMSVPNKNQIYAFTLGDDKFMGVIFNQKDKGFFKLLSTEGEIMVLERSLCVIQKGEPPKGYIEGTKDSFAKRTELYLMKTGHDAIKINPKKGEEELNRIIESEELFKFIKDNKLKMKKKEDLIEAVNYYNSKISS</sequence>
<dbReference type="RefSeq" id="WP_320002449.1">
    <property type="nucleotide sequence ID" value="NZ_JAUHJS010000001.1"/>
</dbReference>
<evidence type="ECO:0000256" key="1">
    <source>
        <dbReference type="SAM" id="SignalP"/>
    </source>
</evidence>
<evidence type="ECO:0000313" key="2">
    <source>
        <dbReference type="EMBL" id="MDN4163920.1"/>
    </source>
</evidence>
<comment type="caution">
    <text evidence="2">The sequence shown here is derived from an EMBL/GenBank/DDBJ whole genome shotgun (WGS) entry which is preliminary data.</text>
</comment>
<keyword evidence="1" id="KW-0732">Signal</keyword>
<reference evidence="2" key="1">
    <citation type="submission" date="2023-06" db="EMBL/GenBank/DDBJ databases">
        <title>Cytophagales bacterium Strain LB-30, isolated from soil.</title>
        <authorList>
            <person name="Liu B."/>
        </authorList>
    </citation>
    <scope>NUCLEOTIDE SEQUENCE</scope>
    <source>
        <strain evidence="2">LB-30</strain>
    </source>
</reference>
<evidence type="ECO:0000313" key="3">
    <source>
        <dbReference type="Proteomes" id="UP001168552"/>
    </source>
</evidence>
<protein>
    <submittedName>
        <fullName evidence="2">Uncharacterized protein</fullName>
    </submittedName>
</protein>
<gene>
    <name evidence="2" type="ORF">QWY31_00325</name>
</gene>
<accession>A0ABT8F0F1</accession>
<proteinExistence type="predicted"/>
<feature type="signal peptide" evidence="1">
    <location>
        <begin position="1"/>
        <end position="23"/>
    </location>
</feature>
<feature type="chain" id="PRO_5045094401" evidence="1">
    <location>
        <begin position="24"/>
        <end position="230"/>
    </location>
</feature>
<dbReference type="Proteomes" id="UP001168552">
    <property type="component" value="Unassembled WGS sequence"/>
</dbReference>
<name>A0ABT8F0F1_9BACT</name>